<dbReference type="AlphaFoldDB" id="A0AAD4F900"/>
<dbReference type="EMBL" id="JAANER010000011">
    <property type="protein sequence ID" value="KAG9185241.1"/>
    <property type="molecule type" value="Genomic_DNA"/>
</dbReference>
<dbReference type="Proteomes" id="UP001199106">
    <property type="component" value="Unassembled WGS sequence"/>
</dbReference>
<reference evidence="2" key="1">
    <citation type="submission" date="2021-07" db="EMBL/GenBank/DDBJ databases">
        <title>Genome Resource of American Ginseng Black Spot Pathogen Alternaria panax.</title>
        <authorList>
            <person name="Qiu C."/>
            <person name="Wang W."/>
            <person name="Liu Z."/>
        </authorList>
    </citation>
    <scope>NUCLEOTIDE SEQUENCE</scope>
    <source>
        <strain evidence="2">BNCC115425</strain>
    </source>
</reference>
<gene>
    <name evidence="2" type="ORF">G6011_07785</name>
</gene>
<feature type="compositionally biased region" description="Basic and acidic residues" evidence="1">
    <location>
        <begin position="285"/>
        <end position="300"/>
    </location>
</feature>
<name>A0AAD4F900_9PLEO</name>
<comment type="caution">
    <text evidence="2">The sequence shown here is derived from an EMBL/GenBank/DDBJ whole genome shotgun (WGS) entry which is preliminary data.</text>
</comment>
<feature type="compositionally biased region" description="Polar residues" evidence="1">
    <location>
        <begin position="477"/>
        <end position="515"/>
    </location>
</feature>
<organism evidence="2 3">
    <name type="scientific">Alternaria panax</name>
    <dbReference type="NCBI Taxonomy" id="48097"/>
    <lineage>
        <taxon>Eukaryota</taxon>
        <taxon>Fungi</taxon>
        <taxon>Dikarya</taxon>
        <taxon>Ascomycota</taxon>
        <taxon>Pezizomycotina</taxon>
        <taxon>Dothideomycetes</taxon>
        <taxon>Pleosporomycetidae</taxon>
        <taxon>Pleosporales</taxon>
        <taxon>Pleosporineae</taxon>
        <taxon>Pleosporaceae</taxon>
        <taxon>Alternaria</taxon>
        <taxon>Alternaria sect. Panax</taxon>
    </lineage>
</organism>
<keyword evidence="3" id="KW-1185">Reference proteome</keyword>
<evidence type="ECO:0000313" key="2">
    <source>
        <dbReference type="EMBL" id="KAG9185241.1"/>
    </source>
</evidence>
<feature type="region of interest" description="Disordered" evidence="1">
    <location>
        <begin position="281"/>
        <end position="300"/>
    </location>
</feature>
<evidence type="ECO:0000256" key="1">
    <source>
        <dbReference type="SAM" id="MobiDB-lite"/>
    </source>
</evidence>
<sequence length="596" mass="66174">MRPQAAYQGEGLRLDRALLRKARSGFEAALKQLDRVSRCCCGGEEQEEEWPLTREVVGGDDNSIRVVRFLDGRRRVDSPVSSPSPFPQGFNDPWSLRGGGNIGDNHGLADCADCTEERQRQRKDSASEIHQNAEPGCNNGVHTLRRAGARKEYLQNVYLEAPRTPMAFSFGPHSDLDWLRFSYLLRNNQLSFDDIAELVSRYSLGDSDPLLNDIAQHSLLVDQQPNIHDSAPRSSVGQQGVVEWDVSSGHVDSQASTLRSGNSRRTTGDASCGAEDQHLNIGEPCYHEPDHAQNSRGGGRIDDMKEQAVRMEDSGDLDQSRHARYSDEPNVAQSCFSSDSSVDSNELSKPGFDATASRARPTALSWWKPKRKYDAIHEVTRAASIPSFQEYPVGLWKRISKKTSSRMLDKNTRDKVDRKLQTKLSKMEEFSLRASVSEGFVNRDSHCHPTHRKHPTGPDVQSDVSTSSHIRNAMKALNSSRASQSMTSNTTPSQRGNHNSPACLTKSRPSSSAHSTKAVAPHGIHPVHRPYKPSPLKHFTRVTSLDVNKGLPPLPPEARRLAHKASMGTLSEVTAVRQVAMRKVTNEYVDEMARAY</sequence>
<feature type="compositionally biased region" description="Basic and acidic residues" evidence="1">
    <location>
        <begin position="309"/>
        <end position="327"/>
    </location>
</feature>
<proteinExistence type="predicted"/>
<feature type="region of interest" description="Disordered" evidence="1">
    <location>
        <begin position="446"/>
        <end position="533"/>
    </location>
</feature>
<feature type="region of interest" description="Disordered" evidence="1">
    <location>
        <begin position="309"/>
        <end position="353"/>
    </location>
</feature>
<protein>
    <submittedName>
        <fullName evidence="2">Uncharacterized protein</fullName>
    </submittedName>
</protein>
<feature type="region of interest" description="Disordered" evidence="1">
    <location>
        <begin position="247"/>
        <end position="275"/>
    </location>
</feature>
<feature type="compositionally biased region" description="Polar residues" evidence="1">
    <location>
        <begin position="250"/>
        <end position="269"/>
    </location>
</feature>
<evidence type="ECO:0000313" key="3">
    <source>
        <dbReference type="Proteomes" id="UP001199106"/>
    </source>
</evidence>
<feature type="region of interest" description="Disordered" evidence="1">
    <location>
        <begin position="122"/>
        <end position="141"/>
    </location>
</feature>
<accession>A0AAD4F900</accession>
<feature type="compositionally biased region" description="Low complexity" evidence="1">
    <location>
        <begin position="334"/>
        <end position="348"/>
    </location>
</feature>